<feature type="transmembrane region" description="Helical" evidence="1">
    <location>
        <begin position="45"/>
        <end position="67"/>
    </location>
</feature>
<gene>
    <name evidence="2" type="ORF">ACFP81_10760</name>
</gene>
<sequence length="100" mass="10705">MIALVTPTTQSLLTLPAPLELTLFSVNTGLGAAIYLTQNLRRLKVLLFAAFAACLFTALAYTFGMGINTALAVYTLEAVFIQELIARVKADLEVPDGRSA</sequence>
<protein>
    <submittedName>
        <fullName evidence="2">Uncharacterized protein</fullName>
    </submittedName>
</protein>
<comment type="caution">
    <text evidence="2">The sequence shown here is derived from an EMBL/GenBank/DDBJ whole genome shotgun (WGS) entry which is preliminary data.</text>
</comment>
<dbReference type="EMBL" id="JBHSWD010000001">
    <property type="protein sequence ID" value="MFC6592429.1"/>
    <property type="molecule type" value="Genomic_DNA"/>
</dbReference>
<accession>A0ABW1YHU0</accession>
<reference evidence="3" key="1">
    <citation type="journal article" date="2019" name="Int. J. Syst. Evol. Microbiol.">
        <title>The Global Catalogue of Microorganisms (GCM) 10K type strain sequencing project: providing services to taxonomists for standard genome sequencing and annotation.</title>
        <authorList>
            <consortium name="The Broad Institute Genomics Platform"/>
            <consortium name="The Broad Institute Genome Sequencing Center for Infectious Disease"/>
            <person name="Wu L."/>
            <person name="Ma J."/>
        </authorList>
    </citation>
    <scope>NUCLEOTIDE SEQUENCE [LARGE SCALE GENOMIC DNA]</scope>
    <source>
        <strain evidence="3">CGMCC 1.15772</strain>
    </source>
</reference>
<keyword evidence="1" id="KW-0812">Transmembrane</keyword>
<name>A0ABW1YHU0_9DEIO</name>
<dbReference type="Proteomes" id="UP001596297">
    <property type="component" value="Unassembled WGS sequence"/>
</dbReference>
<evidence type="ECO:0000313" key="2">
    <source>
        <dbReference type="EMBL" id="MFC6592429.1"/>
    </source>
</evidence>
<evidence type="ECO:0000256" key="1">
    <source>
        <dbReference type="SAM" id="Phobius"/>
    </source>
</evidence>
<keyword evidence="3" id="KW-1185">Reference proteome</keyword>
<keyword evidence="1" id="KW-1133">Transmembrane helix</keyword>
<organism evidence="2 3">
    <name type="scientific">Deinococcus lacus</name>
    <dbReference type="NCBI Taxonomy" id="392561"/>
    <lineage>
        <taxon>Bacteria</taxon>
        <taxon>Thermotogati</taxon>
        <taxon>Deinococcota</taxon>
        <taxon>Deinococci</taxon>
        <taxon>Deinococcales</taxon>
        <taxon>Deinococcaceae</taxon>
        <taxon>Deinococcus</taxon>
    </lineage>
</organism>
<evidence type="ECO:0000313" key="3">
    <source>
        <dbReference type="Proteomes" id="UP001596297"/>
    </source>
</evidence>
<keyword evidence="1" id="KW-0472">Membrane</keyword>
<proteinExistence type="predicted"/>